<dbReference type="Proteomes" id="UP001203036">
    <property type="component" value="Unassembled WGS sequence"/>
</dbReference>
<evidence type="ECO:0000313" key="1">
    <source>
        <dbReference type="EMBL" id="MCM2562216.1"/>
    </source>
</evidence>
<reference evidence="1" key="1">
    <citation type="submission" date="2022-06" db="EMBL/GenBank/DDBJ databases">
        <title>Lutimaribacter sp. EGI FJ00013, a novel bacterium isolated from a salt lake sediment enrichment.</title>
        <authorList>
            <person name="Gao L."/>
            <person name="Fang B.-Z."/>
            <person name="Li W.-J."/>
        </authorList>
    </citation>
    <scope>NUCLEOTIDE SEQUENCE</scope>
    <source>
        <strain evidence="1">EGI FJ00013</strain>
    </source>
</reference>
<accession>A0ACC5ZVY6</accession>
<comment type="caution">
    <text evidence="1">The sequence shown here is derived from an EMBL/GenBank/DDBJ whole genome shotgun (WGS) entry which is preliminary data.</text>
</comment>
<keyword evidence="2" id="KW-1185">Reference proteome</keyword>
<sequence length="266" mass="31124">MTDKNKRVFVLGVGAQKTGTSWLHAYISNDKRANMGFQKEYHIWDAVHSDLCKEFRIPHKEAEGLNVSQYLRYCMQNIDGFYEGYFRSVLNGGAEITGDITPSYSVLDAEQLFELREKIIGIDAKIKVVFLMRDPVERCWSAVRMMKRQSPSQEDDEAWLRKHYASERFIFRTKYEVTCENLKQVFDKSELYFGFYENMFEDENIARISNFLTIDPKTGLKSKSVNVSPKSGEISPELQAEVRDFYADTYDYCFAQFPEIRPFWLS</sequence>
<proteinExistence type="predicted"/>
<name>A0ACC5ZVY6_9RHOB</name>
<organism evidence="1 2">
    <name type="scientific">Lutimaribacter degradans</name>
    <dbReference type="NCBI Taxonomy" id="2945989"/>
    <lineage>
        <taxon>Bacteria</taxon>
        <taxon>Pseudomonadati</taxon>
        <taxon>Pseudomonadota</taxon>
        <taxon>Alphaproteobacteria</taxon>
        <taxon>Rhodobacterales</taxon>
        <taxon>Roseobacteraceae</taxon>
        <taxon>Lutimaribacter</taxon>
    </lineage>
</organism>
<dbReference type="EMBL" id="JAMQGO010000004">
    <property type="protein sequence ID" value="MCM2562216.1"/>
    <property type="molecule type" value="Genomic_DNA"/>
</dbReference>
<protein>
    <submittedName>
        <fullName evidence="1">Sulfotransferase domain-containing protein</fullName>
    </submittedName>
</protein>
<gene>
    <name evidence="1" type="ORF">M8744_08655</name>
</gene>
<evidence type="ECO:0000313" key="2">
    <source>
        <dbReference type="Proteomes" id="UP001203036"/>
    </source>
</evidence>